<dbReference type="GO" id="GO:0003677">
    <property type="term" value="F:DNA binding"/>
    <property type="evidence" value="ECO:0007669"/>
    <property type="project" value="UniProtKB-KW"/>
</dbReference>
<feature type="region of interest" description="Disordered" evidence="6">
    <location>
        <begin position="404"/>
        <end position="485"/>
    </location>
</feature>
<reference evidence="9 10" key="1">
    <citation type="journal article" date="2017" name="Genome Biol.">
        <title>New reference genome sequences of hot pepper reveal the massive evolution of plant disease-resistance genes by retroduplication.</title>
        <authorList>
            <person name="Kim S."/>
            <person name="Park J."/>
            <person name="Yeom S.I."/>
            <person name="Kim Y.M."/>
            <person name="Seo E."/>
            <person name="Kim K.T."/>
            <person name="Kim M.S."/>
            <person name="Lee J.M."/>
            <person name="Cheong K."/>
            <person name="Shin H.S."/>
            <person name="Kim S.B."/>
            <person name="Han K."/>
            <person name="Lee J."/>
            <person name="Park M."/>
            <person name="Lee H.A."/>
            <person name="Lee H.Y."/>
            <person name="Lee Y."/>
            <person name="Oh S."/>
            <person name="Lee J.H."/>
            <person name="Choi E."/>
            <person name="Choi E."/>
            <person name="Lee S.E."/>
            <person name="Jeon J."/>
            <person name="Kim H."/>
            <person name="Choi G."/>
            <person name="Song H."/>
            <person name="Lee J."/>
            <person name="Lee S.C."/>
            <person name="Kwon J.K."/>
            <person name="Lee H.Y."/>
            <person name="Koo N."/>
            <person name="Hong Y."/>
            <person name="Kim R.W."/>
            <person name="Kang W.H."/>
            <person name="Huh J.H."/>
            <person name="Kang B.C."/>
            <person name="Yang T.J."/>
            <person name="Lee Y.H."/>
            <person name="Bennetzen J.L."/>
            <person name="Choi D."/>
        </authorList>
    </citation>
    <scope>NUCLEOTIDE SEQUENCE [LARGE SCALE GENOMIC DNA]</scope>
    <source>
        <strain evidence="10">cv. PBC81</strain>
    </source>
</reference>
<evidence type="ECO:0000256" key="3">
    <source>
        <dbReference type="ARBA" id="ARBA00023163"/>
    </source>
</evidence>
<evidence type="ECO:0000259" key="8">
    <source>
        <dbReference type="PROSITE" id="PS51011"/>
    </source>
</evidence>
<dbReference type="InterPro" id="IPR001606">
    <property type="entry name" value="ARID_dom"/>
</dbReference>
<feature type="compositionally biased region" description="Basic and acidic residues" evidence="6">
    <location>
        <begin position="319"/>
        <end position="351"/>
    </location>
</feature>
<dbReference type="Gene3D" id="2.60.40.790">
    <property type="match status" value="1"/>
</dbReference>
<name>A0A2G2X1F4_CAPBA</name>
<organism evidence="9 10">
    <name type="scientific">Capsicum baccatum</name>
    <name type="common">Peruvian pepper</name>
    <dbReference type="NCBI Taxonomy" id="33114"/>
    <lineage>
        <taxon>Eukaryota</taxon>
        <taxon>Viridiplantae</taxon>
        <taxon>Streptophyta</taxon>
        <taxon>Embryophyta</taxon>
        <taxon>Tracheophyta</taxon>
        <taxon>Spermatophyta</taxon>
        <taxon>Magnoliopsida</taxon>
        <taxon>eudicotyledons</taxon>
        <taxon>Gunneridae</taxon>
        <taxon>Pentapetalae</taxon>
        <taxon>asterids</taxon>
        <taxon>lamiids</taxon>
        <taxon>Solanales</taxon>
        <taxon>Solanaceae</taxon>
        <taxon>Solanoideae</taxon>
        <taxon>Capsiceae</taxon>
        <taxon>Capsicum</taxon>
    </lineage>
</organism>
<proteinExistence type="inferred from homology"/>
<gene>
    <name evidence="9" type="ORF">CQW23_11030</name>
</gene>
<feature type="compositionally biased region" description="Polar residues" evidence="6">
    <location>
        <begin position="212"/>
        <end position="222"/>
    </location>
</feature>
<accession>A0A2G2X1F4</accession>
<keyword evidence="4" id="KW-0539">Nucleus</keyword>
<dbReference type="AlphaFoldDB" id="A0A2G2X1F4"/>
<evidence type="ECO:0000313" key="9">
    <source>
        <dbReference type="EMBL" id="PHT51283.1"/>
    </source>
</evidence>
<dbReference type="OrthoDB" id="338531at2759"/>
<dbReference type="SUPFAM" id="SSF49764">
    <property type="entry name" value="HSP20-like chaperones"/>
    <property type="match status" value="1"/>
</dbReference>
<feature type="region of interest" description="Disordered" evidence="6">
    <location>
        <begin position="171"/>
        <end position="376"/>
    </location>
</feature>
<dbReference type="PROSITE" id="PS01031">
    <property type="entry name" value="SHSP"/>
    <property type="match status" value="1"/>
</dbReference>
<dbReference type="SMART" id="SM01014">
    <property type="entry name" value="ARID"/>
    <property type="match status" value="1"/>
</dbReference>
<evidence type="ECO:0000256" key="5">
    <source>
        <dbReference type="PROSITE-ProRule" id="PRU00285"/>
    </source>
</evidence>
<dbReference type="GO" id="GO:0006357">
    <property type="term" value="P:regulation of transcription by RNA polymerase II"/>
    <property type="evidence" value="ECO:0007669"/>
    <property type="project" value="InterPro"/>
</dbReference>
<evidence type="ECO:0000313" key="10">
    <source>
        <dbReference type="Proteomes" id="UP000224567"/>
    </source>
</evidence>
<feature type="compositionally biased region" description="Polar residues" evidence="6">
    <location>
        <begin position="284"/>
        <end position="313"/>
    </location>
</feature>
<dbReference type="PANTHER" id="PTHR15348:SF17">
    <property type="entry name" value="AT-RICH INTERACTIVE DOMAIN-CONTAINING PROTEIN 5"/>
    <property type="match status" value="1"/>
</dbReference>
<keyword evidence="10" id="KW-1185">Reference proteome</keyword>
<dbReference type="PANTHER" id="PTHR15348">
    <property type="entry name" value="AT-RICH INTERACTIVE DOMAIN-CONTAINING PROTEIN ARID DOMAIN- CONTAINING PROTEIN DEAD RINGER PROTEIN B-CELL REGULATOR OF IGH TRANSCRIPTION BRIGHT"/>
    <property type="match status" value="1"/>
</dbReference>
<reference evidence="10" key="2">
    <citation type="journal article" date="2017" name="J. Anim. Genet.">
        <title>Multiple reference genome sequences of hot pepper reveal the massive evolution of plant disease resistance genes by retroduplication.</title>
        <authorList>
            <person name="Kim S."/>
            <person name="Park J."/>
            <person name="Yeom S.-I."/>
            <person name="Kim Y.-M."/>
            <person name="Seo E."/>
            <person name="Kim K.-T."/>
            <person name="Kim M.-S."/>
            <person name="Lee J.M."/>
            <person name="Cheong K."/>
            <person name="Shin H.-S."/>
            <person name="Kim S.-B."/>
            <person name="Han K."/>
            <person name="Lee J."/>
            <person name="Park M."/>
            <person name="Lee H.-A."/>
            <person name="Lee H.-Y."/>
            <person name="Lee Y."/>
            <person name="Oh S."/>
            <person name="Lee J.H."/>
            <person name="Choi E."/>
            <person name="Choi E."/>
            <person name="Lee S.E."/>
            <person name="Jeon J."/>
            <person name="Kim H."/>
            <person name="Choi G."/>
            <person name="Song H."/>
            <person name="Lee J."/>
            <person name="Lee S.-C."/>
            <person name="Kwon J.-K."/>
            <person name="Lee H.-Y."/>
            <person name="Koo N."/>
            <person name="Hong Y."/>
            <person name="Kim R.W."/>
            <person name="Kang W.-H."/>
            <person name="Huh J.H."/>
            <person name="Kang B.-C."/>
            <person name="Yang T.-J."/>
            <person name="Lee Y.-H."/>
            <person name="Bennetzen J.L."/>
            <person name="Choi D."/>
        </authorList>
    </citation>
    <scope>NUCLEOTIDE SEQUENCE [LARGE SCALE GENOMIC DNA]</scope>
    <source>
        <strain evidence="10">cv. PBC81</strain>
    </source>
</reference>
<dbReference type="Proteomes" id="UP000224567">
    <property type="component" value="Unassembled WGS sequence"/>
</dbReference>
<feature type="compositionally biased region" description="Basic and acidic residues" evidence="6">
    <location>
        <begin position="224"/>
        <end position="236"/>
    </location>
</feature>
<feature type="domain" description="SHSP" evidence="7">
    <location>
        <begin position="681"/>
        <end position="778"/>
    </location>
</feature>
<dbReference type="Pfam" id="PF01388">
    <property type="entry name" value="ARID"/>
    <property type="match status" value="1"/>
</dbReference>
<dbReference type="InterPro" id="IPR045147">
    <property type="entry name" value="ARI3A/B/C"/>
</dbReference>
<dbReference type="SMART" id="SM00501">
    <property type="entry name" value="BRIGHT"/>
    <property type="match status" value="1"/>
</dbReference>
<keyword evidence="1" id="KW-0805">Transcription regulation</keyword>
<feature type="region of interest" description="Disordered" evidence="6">
    <location>
        <begin position="1"/>
        <end position="104"/>
    </location>
</feature>
<dbReference type="CDD" id="cd16100">
    <property type="entry name" value="ARID"/>
    <property type="match status" value="1"/>
</dbReference>
<dbReference type="GO" id="GO:0005634">
    <property type="term" value="C:nucleus"/>
    <property type="evidence" value="ECO:0007669"/>
    <property type="project" value="TreeGrafter"/>
</dbReference>
<feature type="compositionally biased region" description="Basic and acidic residues" evidence="6">
    <location>
        <begin position="171"/>
        <end position="188"/>
    </location>
</feature>
<dbReference type="InterPro" id="IPR036431">
    <property type="entry name" value="ARID_dom_sf"/>
</dbReference>
<feature type="region of interest" description="Disordered" evidence="6">
    <location>
        <begin position="591"/>
        <end position="610"/>
    </location>
</feature>
<feature type="compositionally biased region" description="Basic and acidic residues" evidence="6">
    <location>
        <begin position="451"/>
        <end position="469"/>
    </location>
</feature>
<feature type="compositionally biased region" description="Basic and acidic residues" evidence="6">
    <location>
        <begin position="251"/>
        <end position="283"/>
    </location>
</feature>
<feature type="compositionally biased region" description="Low complexity" evidence="6">
    <location>
        <begin position="65"/>
        <end position="83"/>
    </location>
</feature>
<feature type="compositionally biased region" description="Basic and acidic residues" evidence="6">
    <location>
        <begin position="17"/>
        <end position="31"/>
    </location>
</feature>
<dbReference type="InterPro" id="IPR008978">
    <property type="entry name" value="HSP20-like_chaperone"/>
</dbReference>
<dbReference type="Gene3D" id="1.10.150.60">
    <property type="entry name" value="ARID DNA-binding domain"/>
    <property type="match status" value="1"/>
</dbReference>
<feature type="compositionally biased region" description="Acidic residues" evidence="6">
    <location>
        <begin position="470"/>
        <end position="484"/>
    </location>
</feature>
<dbReference type="STRING" id="33114.A0A2G2X1F4"/>
<feature type="domain" description="ARID" evidence="8">
    <location>
        <begin position="484"/>
        <end position="575"/>
    </location>
</feature>
<dbReference type="FunFam" id="2.60.40.790:FF:000014">
    <property type="entry name" value="AT-rich interactive domain-containing protein 3"/>
    <property type="match status" value="1"/>
</dbReference>
<dbReference type="FunFam" id="1.10.150.60:FF:000009">
    <property type="entry name" value="AT-rich interactive domain-containing protein 3"/>
    <property type="match status" value="1"/>
</dbReference>
<evidence type="ECO:0000256" key="1">
    <source>
        <dbReference type="ARBA" id="ARBA00023015"/>
    </source>
</evidence>
<evidence type="ECO:0000256" key="4">
    <source>
        <dbReference type="ARBA" id="ARBA00023242"/>
    </source>
</evidence>
<keyword evidence="3" id="KW-0804">Transcription</keyword>
<protein>
    <submittedName>
        <fullName evidence="9">AT-rich interactive domain-containing protein 5</fullName>
    </submittedName>
</protein>
<keyword evidence="2" id="KW-0238">DNA-binding</keyword>
<dbReference type="SUPFAM" id="SSF46774">
    <property type="entry name" value="ARID-like"/>
    <property type="match status" value="1"/>
</dbReference>
<dbReference type="InterPro" id="IPR002068">
    <property type="entry name" value="A-crystallin/Hsp20_dom"/>
</dbReference>
<dbReference type="PROSITE" id="PS51011">
    <property type="entry name" value="ARID"/>
    <property type="match status" value="1"/>
</dbReference>
<comment type="similarity">
    <text evidence="5">Belongs to the small heat shock protein (HSP20) family.</text>
</comment>
<sequence length="778" mass="84897">MPPPVKKLPGMPGKNRKKEEGETKKKTEKLSKRGIGISCGTCHSKGHNKRRCPIGAPAACTNANPGLSPSAGAGPSAVPSAAPTVGKGRGSTGRGRGRPPKNSTEKCADGLRMIGMRLLHTQSGCTILNPGMPSERFKTAKSSTFVTENLGYTSKTGVKWKEKKVMTFRMDKSDIEMEDAEKKVHDVDNSVVESESNKLDESLKPEGAAVEGQQSTGSTVKCQESAKTETVDHNDQSESGAKSPMPAEIGNGERKSNVVEGESNVKDEKIDQSDSKSAVEDQRNAASETANQSETIGQLETQGNTVGDDQNNATGGTEGETKIEEKEGDIKTDVAVKNEESMGNVAHHDTGDVNMQVQEELPANEVGESGKEVKDQAENSINDVHHNGNDMMVDEQKKVELKSNAASVIADRDSRSNELSESKDDVKNTAVAKMPEPATPNMSVKCATPKVGEHTGEASNKIFDESKIADDEDEDEDWNDDGSPEDQAAFMREVESFYRERAMEFKPPKFYGQPLNCLKLWRSVIRLGGYDRVTGSKLWRQVGESFHPPKTCTTVSWTFRIFYEKALLEYERHRTQSGKLRLPIAALPEAGVDNEGSGNQTPGSGRARRDAAARAMQGWHEQRLLGSGEVGEPIVKDKHANNTPKREKNLKSIGSIKHKRANEVEHPSKVARTETYKQLVTTVVDLGPPADWVKINVRETKDCFEIYALVPGLLREEVRVQSDPAGRLVITGQPEQLDNPWGITAFKKVVSLPARIDPLQTSAVVSLHGRLFVRVPFA</sequence>
<evidence type="ECO:0000256" key="6">
    <source>
        <dbReference type="SAM" id="MobiDB-lite"/>
    </source>
</evidence>
<dbReference type="EMBL" id="MLFT02000004">
    <property type="protein sequence ID" value="PHT51283.1"/>
    <property type="molecule type" value="Genomic_DNA"/>
</dbReference>
<feature type="compositionally biased region" description="Basic and acidic residues" evidence="6">
    <location>
        <begin position="195"/>
        <end position="204"/>
    </location>
</feature>
<evidence type="ECO:0000259" key="7">
    <source>
        <dbReference type="PROSITE" id="PS01031"/>
    </source>
</evidence>
<evidence type="ECO:0000256" key="2">
    <source>
        <dbReference type="ARBA" id="ARBA00023125"/>
    </source>
</evidence>
<comment type="caution">
    <text evidence="9">The sequence shown here is derived from an EMBL/GenBank/DDBJ whole genome shotgun (WGS) entry which is preliminary data.</text>
</comment>
<feature type="compositionally biased region" description="Basic and acidic residues" evidence="6">
    <location>
        <begin position="410"/>
        <end position="427"/>
    </location>
</feature>
<dbReference type="CDD" id="cd06464">
    <property type="entry name" value="ACD_sHsps-like"/>
    <property type="match status" value="1"/>
</dbReference>